<reference evidence="2" key="1">
    <citation type="submission" date="2022-12" db="EMBL/GenBank/DDBJ databases">
        <authorList>
            <person name="Petersen C."/>
        </authorList>
    </citation>
    <scope>NUCLEOTIDE SEQUENCE</scope>
    <source>
        <strain evidence="2">IBT 35673</strain>
    </source>
</reference>
<feature type="compositionally biased region" description="Basic and acidic residues" evidence="1">
    <location>
        <begin position="1"/>
        <end position="36"/>
    </location>
</feature>
<sequence>MRESRAEPEANKATENKNRDQRPGIPRDSRVEKQSLDDYATWGRPMVRKALDDVMAEISKSRPHTFQFGTNASESARPVGIQKDR</sequence>
<gene>
    <name evidence="2" type="ORF">N7452_003101</name>
</gene>
<evidence type="ECO:0000313" key="3">
    <source>
        <dbReference type="Proteomes" id="UP001147695"/>
    </source>
</evidence>
<feature type="region of interest" description="Disordered" evidence="1">
    <location>
        <begin position="1"/>
        <end position="37"/>
    </location>
</feature>
<comment type="caution">
    <text evidence="2">The sequence shown here is derived from an EMBL/GenBank/DDBJ whole genome shotgun (WGS) entry which is preliminary data.</text>
</comment>
<evidence type="ECO:0000256" key="1">
    <source>
        <dbReference type="SAM" id="MobiDB-lite"/>
    </source>
</evidence>
<dbReference type="Proteomes" id="UP001147695">
    <property type="component" value="Unassembled WGS sequence"/>
</dbReference>
<organism evidence="2 3">
    <name type="scientific">Penicillium brevicompactum</name>
    <dbReference type="NCBI Taxonomy" id="5074"/>
    <lineage>
        <taxon>Eukaryota</taxon>
        <taxon>Fungi</taxon>
        <taxon>Dikarya</taxon>
        <taxon>Ascomycota</taxon>
        <taxon>Pezizomycotina</taxon>
        <taxon>Eurotiomycetes</taxon>
        <taxon>Eurotiomycetidae</taxon>
        <taxon>Eurotiales</taxon>
        <taxon>Aspergillaceae</taxon>
        <taxon>Penicillium</taxon>
    </lineage>
</organism>
<name>A0A9W9UJP1_PENBR</name>
<accession>A0A9W9UJP1</accession>
<dbReference type="AlphaFoldDB" id="A0A9W9UJP1"/>
<protein>
    <submittedName>
        <fullName evidence="2">Uncharacterized protein</fullName>
    </submittedName>
</protein>
<evidence type="ECO:0000313" key="2">
    <source>
        <dbReference type="EMBL" id="KAJ5345097.1"/>
    </source>
</evidence>
<reference evidence="2" key="2">
    <citation type="journal article" date="2023" name="IMA Fungus">
        <title>Comparative genomic study of the Penicillium genus elucidates a diverse pangenome and 15 lateral gene transfer events.</title>
        <authorList>
            <person name="Petersen C."/>
            <person name="Sorensen T."/>
            <person name="Nielsen M.R."/>
            <person name="Sondergaard T.E."/>
            <person name="Sorensen J.L."/>
            <person name="Fitzpatrick D.A."/>
            <person name="Frisvad J.C."/>
            <person name="Nielsen K.L."/>
        </authorList>
    </citation>
    <scope>NUCLEOTIDE SEQUENCE</scope>
    <source>
        <strain evidence="2">IBT 35673</strain>
    </source>
</reference>
<dbReference type="EMBL" id="JAPZBQ010000002">
    <property type="protein sequence ID" value="KAJ5345097.1"/>
    <property type="molecule type" value="Genomic_DNA"/>
</dbReference>
<proteinExistence type="predicted"/>
<feature type="region of interest" description="Disordered" evidence="1">
    <location>
        <begin position="65"/>
        <end position="85"/>
    </location>
</feature>